<evidence type="ECO:0000313" key="3">
    <source>
        <dbReference type="Proteomes" id="UP001328733"/>
    </source>
</evidence>
<sequence>MKRTLLPLAIFFGFNLVGIASIDSFLRPAVAGGFVPPRVINALAQPNSSERFFEEGRQRLEREIQLLRQGVYARDSEILKIDPAVFDRSSNSHPLEPGALDRMSGPREPNSPAQPLNP</sequence>
<organism evidence="2 3">
    <name type="scientific">Pannus brasiliensis CCIBt3594</name>
    <dbReference type="NCBI Taxonomy" id="1427578"/>
    <lineage>
        <taxon>Bacteria</taxon>
        <taxon>Bacillati</taxon>
        <taxon>Cyanobacteriota</taxon>
        <taxon>Cyanophyceae</taxon>
        <taxon>Oscillatoriophycideae</taxon>
        <taxon>Chroococcales</taxon>
        <taxon>Microcystaceae</taxon>
        <taxon>Pannus</taxon>
    </lineage>
</organism>
<dbReference type="EMBL" id="JBAFSM010000081">
    <property type="protein sequence ID" value="MEG3440221.1"/>
    <property type="molecule type" value="Genomic_DNA"/>
</dbReference>
<evidence type="ECO:0000313" key="2">
    <source>
        <dbReference type="EMBL" id="MEG3440221.1"/>
    </source>
</evidence>
<gene>
    <name evidence="2" type="ORF">V0288_24045</name>
</gene>
<feature type="region of interest" description="Disordered" evidence="1">
    <location>
        <begin position="87"/>
        <end position="118"/>
    </location>
</feature>
<proteinExistence type="predicted"/>
<evidence type="ECO:0000256" key="1">
    <source>
        <dbReference type="SAM" id="MobiDB-lite"/>
    </source>
</evidence>
<dbReference type="RefSeq" id="WP_332867690.1">
    <property type="nucleotide sequence ID" value="NZ_JBAFSM010000081.1"/>
</dbReference>
<protein>
    <submittedName>
        <fullName evidence="2">Uncharacterized protein</fullName>
    </submittedName>
</protein>
<name>A0AAW9R032_9CHRO</name>
<comment type="caution">
    <text evidence="2">The sequence shown here is derived from an EMBL/GenBank/DDBJ whole genome shotgun (WGS) entry which is preliminary data.</text>
</comment>
<reference evidence="2 3" key="1">
    <citation type="submission" date="2024-01" db="EMBL/GenBank/DDBJ databases">
        <title>Genomic insights into the taxonomy and metabolism of the cyanobacterium Pannus brasiliensis CCIBt3594.</title>
        <authorList>
            <person name="Machado M."/>
            <person name="Botero N.B."/>
            <person name="Andreote A.P.D."/>
            <person name="Feitosa A.M.T."/>
            <person name="Popin R."/>
            <person name="Sivonen K."/>
            <person name="Fiore M.F."/>
        </authorList>
    </citation>
    <scope>NUCLEOTIDE SEQUENCE [LARGE SCALE GENOMIC DNA]</scope>
    <source>
        <strain evidence="2 3">CCIBt3594</strain>
    </source>
</reference>
<dbReference type="AlphaFoldDB" id="A0AAW9R032"/>
<accession>A0AAW9R032</accession>
<dbReference type="Proteomes" id="UP001328733">
    <property type="component" value="Unassembled WGS sequence"/>
</dbReference>
<keyword evidence="3" id="KW-1185">Reference proteome</keyword>